<keyword evidence="2" id="KW-1185">Reference proteome</keyword>
<accession>A0ABM7WWF6</accession>
<dbReference type="Gene3D" id="1.10.490.110">
    <property type="entry name" value="Uncharacterized conserved protein DUF2267"/>
    <property type="match status" value="1"/>
</dbReference>
<evidence type="ECO:0000313" key="1">
    <source>
        <dbReference type="EMBL" id="BDG03838.1"/>
    </source>
</evidence>
<proteinExistence type="predicted"/>
<dbReference type="Pfam" id="PF10025">
    <property type="entry name" value="DUF2267"/>
    <property type="match status" value="1"/>
</dbReference>
<evidence type="ECO:0008006" key="3">
    <source>
        <dbReference type="Google" id="ProtNLM"/>
    </source>
</evidence>
<gene>
    <name evidence="1" type="ORF">AMOR_28340</name>
</gene>
<dbReference type="EMBL" id="AP025591">
    <property type="protein sequence ID" value="BDG03838.1"/>
    <property type="molecule type" value="Genomic_DNA"/>
</dbReference>
<dbReference type="Proteomes" id="UP001162891">
    <property type="component" value="Chromosome"/>
</dbReference>
<reference evidence="2" key="1">
    <citation type="journal article" date="2022" name="Int. J. Syst. Evol. Microbiol.">
        <title>Anaeromyxobacter oryzae sp. nov., Anaeromyxobacter diazotrophicus sp. nov. and Anaeromyxobacter paludicola sp. nov., isolated from paddy soils.</title>
        <authorList>
            <person name="Itoh H."/>
            <person name="Xu Z."/>
            <person name="Mise K."/>
            <person name="Masuda Y."/>
            <person name="Ushijima N."/>
            <person name="Hayakawa C."/>
            <person name="Shiratori Y."/>
            <person name="Senoo K."/>
        </authorList>
    </citation>
    <scope>NUCLEOTIDE SEQUENCE [LARGE SCALE GENOMIC DNA]</scope>
    <source>
        <strain evidence="2">Red232</strain>
    </source>
</reference>
<dbReference type="RefSeq" id="WP_248362288.1">
    <property type="nucleotide sequence ID" value="NZ_AP025591.1"/>
</dbReference>
<dbReference type="InterPro" id="IPR038282">
    <property type="entry name" value="DUF2267_sf"/>
</dbReference>
<name>A0ABM7WWF6_9BACT</name>
<organism evidence="1 2">
    <name type="scientific">Anaeromyxobacter oryzae</name>
    <dbReference type="NCBI Taxonomy" id="2918170"/>
    <lineage>
        <taxon>Bacteria</taxon>
        <taxon>Pseudomonadati</taxon>
        <taxon>Myxococcota</taxon>
        <taxon>Myxococcia</taxon>
        <taxon>Myxococcales</taxon>
        <taxon>Cystobacterineae</taxon>
        <taxon>Anaeromyxobacteraceae</taxon>
        <taxon>Anaeromyxobacter</taxon>
    </lineage>
</organism>
<dbReference type="InterPro" id="IPR018727">
    <property type="entry name" value="DUF2267"/>
</dbReference>
<sequence length="163" mass="17225">MPITHTYAVDGAVGSAPGALGPAELDARAEWVPVRPHASLVDTLEARLGSEVDLQKVLLAVLCPLRGALDGPPLEVLLARLPFPLPTEIREGELNLNAHVRAPASAAEYVLEVSRLLQHPPRAAALYVRAVFAAARAVLAPEEAEAVAARLPGDLGELFRSAR</sequence>
<evidence type="ECO:0000313" key="2">
    <source>
        <dbReference type="Proteomes" id="UP001162891"/>
    </source>
</evidence>
<protein>
    <recommendedName>
        <fullName evidence="3">DUF2267 domain-containing protein</fullName>
    </recommendedName>
</protein>